<gene>
    <name evidence="2" type="ORF">DSPE1174_LOCUS2805</name>
</gene>
<reference evidence="2" key="1">
    <citation type="submission" date="2021-01" db="EMBL/GenBank/DDBJ databases">
        <authorList>
            <person name="Corre E."/>
            <person name="Pelletier E."/>
            <person name="Niang G."/>
            <person name="Scheremetjew M."/>
            <person name="Finn R."/>
            <person name="Kale V."/>
            <person name="Holt S."/>
            <person name="Cochrane G."/>
            <person name="Meng A."/>
            <person name="Brown T."/>
            <person name="Cohen L."/>
        </authorList>
    </citation>
    <scope>NUCLEOTIDE SEQUENCE</scope>
    <source>
        <strain evidence="2">CCMP1381</strain>
    </source>
</reference>
<evidence type="ECO:0000256" key="1">
    <source>
        <dbReference type="SAM" id="MobiDB-lite"/>
    </source>
</evidence>
<accession>A0A7S2ATP3</accession>
<name>A0A7S2ATP3_9STRA</name>
<protein>
    <recommendedName>
        <fullName evidence="3">MRPL25 domain-containing protein</fullName>
    </recommendedName>
</protein>
<evidence type="ECO:0008006" key="3">
    <source>
        <dbReference type="Google" id="ProtNLM"/>
    </source>
</evidence>
<dbReference type="AlphaFoldDB" id="A0A7S2ATP3"/>
<feature type="region of interest" description="Disordered" evidence="1">
    <location>
        <begin position="82"/>
        <end position="127"/>
    </location>
</feature>
<dbReference type="EMBL" id="HBGS01005428">
    <property type="protein sequence ID" value="CAD9376151.1"/>
    <property type="molecule type" value="Transcribed_RNA"/>
</dbReference>
<proteinExistence type="predicted"/>
<sequence>MALNQKVGLKFKTAIRALAKYGPDAFQPKKLQDGKWAKPMISRRMAADLRSHSLREGTWGSFSPITGGWDSSWDSYKRPKIRRPLKTSKRDRTRDDRFERIQGKMGEQDAKRAEYRKARVDAKPPPGIQTLYKRLLAMKGGSK</sequence>
<organism evidence="2">
    <name type="scientific">Octactis speculum</name>
    <dbReference type="NCBI Taxonomy" id="3111310"/>
    <lineage>
        <taxon>Eukaryota</taxon>
        <taxon>Sar</taxon>
        <taxon>Stramenopiles</taxon>
        <taxon>Ochrophyta</taxon>
        <taxon>Dictyochophyceae</taxon>
        <taxon>Dictyochales</taxon>
        <taxon>Dictyochaceae</taxon>
        <taxon>Octactis</taxon>
    </lineage>
</organism>
<evidence type="ECO:0000313" key="2">
    <source>
        <dbReference type="EMBL" id="CAD9376151.1"/>
    </source>
</evidence>
<feature type="compositionally biased region" description="Basic and acidic residues" evidence="1">
    <location>
        <begin position="88"/>
        <end position="122"/>
    </location>
</feature>